<sequence>MLERARRTDTTATETEQGLFYPRDSGFDGPPPPYDQVHNDDELPPSYETLGYGN</sequence>
<dbReference type="EMBL" id="UYRV01123491">
    <property type="protein sequence ID" value="VDN33831.1"/>
    <property type="molecule type" value="Genomic_DNA"/>
</dbReference>
<feature type="non-terminal residue" evidence="2">
    <location>
        <position position="54"/>
    </location>
</feature>
<organism evidence="2 3">
    <name type="scientific">Cylicostephanus goldi</name>
    <name type="common">Nematode worm</name>
    <dbReference type="NCBI Taxonomy" id="71465"/>
    <lineage>
        <taxon>Eukaryota</taxon>
        <taxon>Metazoa</taxon>
        <taxon>Ecdysozoa</taxon>
        <taxon>Nematoda</taxon>
        <taxon>Chromadorea</taxon>
        <taxon>Rhabditida</taxon>
        <taxon>Rhabditina</taxon>
        <taxon>Rhabditomorpha</taxon>
        <taxon>Strongyloidea</taxon>
        <taxon>Strongylidae</taxon>
        <taxon>Cylicostephanus</taxon>
    </lineage>
</organism>
<evidence type="ECO:0000256" key="1">
    <source>
        <dbReference type="SAM" id="MobiDB-lite"/>
    </source>
</evidence>
<protein>
    <submittedName>
        <fullName evidence="2">Uncharacterized protein</fullName>
    </submittedName>
</protein>
<keyword evidence="3" id="KW-1185">Reference proteome</keyword>
<feature type="region of interest" description="Disordered" evidence="1">
    <location>
        <begin position="1"/>
        <end position="54"/>
    </location>
</feature>
<evidence type="ECO:0000313" key="2">
    <source>
        <dbReference type="EMBL" id="VDN33831.1"/>
    </source>
</evidence>
<evidence type="ECO:0000313" key="3">
    <source>
        <dbReference type="Proteomes" id="UP000271889"/>
    </source>
</evidence>
<proteinExistence type="predicted"/>
<name>A0A3P7NU60_CYLGO</name>
<reference evidence="2 3" key="1">
    <citation type="submission" date="2018-11" db="EMBL/GenBank/DDBJ databases">
        <authorList>
            <consortium name="Pathogen Informatics"/>
        </authorList>
    </citation>
    <scope>NUCLEOTIDE SEQUENCE [LARGE SCALE GENOMIC DNA]</scope>
</reference>
<dbReference type="Proteomes" id="UP000271889">
    <property type="component" value="Unassembled WGS sequence"/>
</dbReference>
<accession>A0A3P7NU60</accession>
<dbReference type="AlphaFoldDB" id="A0A3P7NU60"/>
<gene>
    <name evidence="2" type="ORF">CGOC_LOCUS12486</name>
</gene>